<gene>
    <name evidence="2" type="ORF">C6P46_006839</name>
</gene>
<feature type="region of interest" description="Disordered" evidence="1">
    <location>
        <begin position="1"/>
        <end position="21"/>
    </location>
</feature>
<keyword evidence="3" id="KW-1185">Reference proteome</keyword>
<evidence type="ECO:0000313" key="2">
    <source>
        <dbReference type="EMBL" id="KAG0665392.1"/>
    </source>
</evidence>
<evidence type="ECO:0000313" key="3">
    <source>
        <dbReference type="Proteomes" id="UP000777482"/>
    </source>
</evidence>
<dbReference type="Proteomes" id="UP000777482">
    <property type="component" value="Unassembled WGS sequence"/>
</dbReference>
<reference evidence="2 3" key="1">
    <citation type="submission" date="2020-11" db="EMBL/GenBank/DDBJ databases">
        <title>Kefir isolates.</title>
        <authorList>
            <person name="Marcisauskas S."/>
            <person name="Kim Y."/>
            <person name="Blasche S."/>
        </authorList>
    </citation>
    <scope>NUCLEOTIDE SEQUENCE [LARGE SCALE GENOMIC DNA]</scope>
    <source>
        <strain evidence="2 3">KR</strain>
    </source>
</reference>
<accession>A0A9P6W8E2</accession>
<feature type="compositionally biased region" description="Basic and acidic residues" evidence="1">
    <location>
        <begin position="1"/>
        <end position="11"/>
    </location>
</feature>
<evidence type="ECO:0000256" key="1">
    <source>
        <dbReference type="SAM" id="MobiDB-lite"/>
    </source>
</evidence>
<protein>
    <submittedName>
        <fullName evidence="2">Uncharacterized protein</fullName>
    </submittedName>
</protein>
<name>A0A9P6W8E2_RHOMI</name>
<dbReference type="EMBL" id="PUHQ01000009">
    <property type="protein sequence ID" value="KAG0665392.1"/>
    <property type="molecule type" value="Genomic_DNA"/>
</dbReference>
<dbReference type="OrthoDB" id="2520223at2759"/>
<sequence length="120" mass="13073">MTDLSAEDRAETSATTDAATPGSRLVYAAPVHTLSLVIADLAWSRIQGAIKSVDLIVARRGDDSLAVENTASGLPDVPSEIWDVVKEHAEEDLYKAEEDSFFKQMRKMQIQLVVRAGKDA</sequence>
<dbReference type="AlphaFoldDB" id="A0A9P6W8E2"/>
<comment type="caution">
    <text evidence="2">The sequence shown here is derived from an EMBL/GenBank/DDBJ whole genome shotgun (WGS) entry which is preliminary data.</text>
</comment>
<proteinExistence type="predicted"/>
<organism evidence="2 3">
    <name type="scientific">Rhodotorula mucilaginosa</name>
    <name type="common">Yeast</name>
    <name type="synonym">Rhodotorula rubra</name>
    <dbReference type="NCBI Taxonomy" id="5537"/>
    <lineage>
        <taxon>Eukaryota</taxon>
        <taxon>Fungi</taxon>
        <taxon>Dikarya</taxon>
        <taxon>Basidiomycota</taxon>
        <taxon>Pucciniomycotina</taxon>
        <taxon>Microbotryomycetes</taxon>
        <taxon>Sporidiobolales</taxon>
        <taxon>Sporidiobolaceae</taxon>
        <taxon>Rhodotorula</taxon>
    </lineage>
</organism>